<dbReference type="SUPFAM" id="SSF48452">
    <property type="entry name" value="TPR-like"/>
    <property type="match status" value="1"/>
</dbReference>
<dbReference type="CDD" id="cd15830">
    <property type="entry name" value="BamD"/>
    <property type="match status" value="1"/>
</dbReference>
<dbReference type="AlphaFoldDB" id="A0AA37WJI5"/>
<dbReference type="RefSeq" id="WP_284219499.1">
    <property type="nucleotide sequence ID" value="NZ_BSOT01000019.1"/>
</dbReference>
<comment type="function">
    <text evidence="6">Part of the outer membrane protein assembly complex, which is involved in assembly and insertion of beta-barrel proteins into the outer membrane.</text>
</comment>
<evidence type="ECO:0000256" key="4">
    <source>
        <dbReference type="ARBA" id="ARBA00023237"/>
    </source>
</evidence>
<evidence type="ECO:0000256" key="2">
    <source>
        <dbReference type="ARBA" id="ARBA00023136"/>
    </source>
</evidence>
<comment type="subunit">
    <text evidence="6">Part of the Bam complex.</text>
</comment>
<organism evidence="9 10">
    <name type="scientific">Agaribacter marinus</name>
    <dbReference type="NCBI Taxonomy" id="1431249"/>
    <lineage>
        <taxon>Bacteria</taxon>
        <taxon>Pseudomonadati</taxon>
        <taxon>Pseudomonadota</taxon>
        <taxon>Gammaproteobacteria</taxon>
        <taxon>Alteromonadales</taxon>
        <taxon>Alteromonadaceae</taxon>
        <taxon>Agaribacter</taxon>
    </lineage>
</organism>
<dbReference type="InterPro" id="IPR011990">
    <property type="entry name" value="TPR-like_helical_dom_sf"/>
</dbReference>
<dbReference type="GO" id="GO:0043165">
    <property type="term" value="P:Gram-negative-bacterium-type cell outer membrane assembly"/>
    <property type="evidence" value="ECO:0007669"/>
    <property type="project" value="UniProtKB-UniRule"/>
</dbReference>
<keyword evidence="2 6" id="KW-0472">Membrane</keyword>
<dbReference type="Proteomes" id="UP001156601">
    <property type="component" value="Unassembled WGS sequence"/>
</dbReference>
<protein>
    <recommendedName>
        <fullName evidence="6">Outer membrane protein assembly factor BamD</fullName>
    </recommendedName>
</protein>
<dbReference type="InterPro" id="IPR017689">
    <property type="entry name" value="BamD"/>
</dbReference>
<evidence type="ECO:0000256" key="1">
    <source>
        <dbReference type="ARBA" id="ARBA00022729"/>
    </source>
</evidence>
<dbReference type="GO" id="GO:1990063">
    <property type="term" value="C:Bam protein complex"/>
    <property type="evidence" value="ECO:0007669"/>
    <property type="project" value="TreeGrafter"/>
</dbReference>
<dbReference type="PANTHER" id="PTHR37423:SF1">
    <property type="entry name" value="OUTER MEMBRANE PROTEIN ASSEMBLY FACTOR BAMD"/>
    <property type="match status" value="1"/>
</dbReference>
<reference evidence="9" key="2">
    <citation type="submission" date="2023-01" db="EMBL/GenBank/DDBJ databases">
        <title>Draft genome sequence of Agaribacter marinus strain NBRC 110023.</title>
        <authorList>
            <person name="Sun Q."/>
            <person name="Mori K."/>
        </authorList>
    </citation>
    <scope>NUCLEOTIDE SEQUENCE</scope>
    <source>
        <strain evidence="9">NBRC 110023</strain>
    </source>
</reference>
<dbReference type="Pfam" id="PF13525">
    <property type="entry name" value="YfiO"/>
    <property type="match status" value="1"/>
</dbReference>
<evidence type="ECO:0000256" key="6">
    <source>
        <dbReference type="HAMAP-Rule" id="MF_00922"/>
    </source>
</evidence>
<dbReference type="InterPro" id="IPR039565">
    <property type="entry name" value="BamD-like"/>
</dbReference>
<evidence type="ECO:0000313" key="9">
    <source>
        <dbReference type="EMBL" id="GLR73081.1"/>
    </source>
</evidence>
<feature type="domain" description="Outer membrane lipoprotein BamD-like" evidence="8">
    <location>
        <begin position="35"/>
        <end position="237"/>
    </location>
</feature>
<dbReference type="EMBL" id="BSOT01000019">
    <property type="protein sequence ID" value="GLR73081.1"/>
    <property type="molecule type" value="Genomic_DNA"/>
</dbReference>
<feature type="signal peptide" evidence="7">
    <location>
        <begin position="1"/>
        <end position="22"/>
    </location>
</feature>
<comment type="subcellular location">
    <subcellularLocation>
        <location evidence="6">Cell outer membrane</location>
        <topology evidence="6">Lipid-anchor</topology>
    </subcellularLocation>
</comment>
<evidence type="ECO:0000259" key="8">
    <source>
        <dbReference type="Pfam" id="PF13525"/>
    </source>
</evidence>
<gene>
    <name evidence="6 9" type="primary">bamD</name>
    <name evidence="9" type="ORF">GCM10007852_39890</name>
</gene>
<dbReference type="NCBIfam" id="TIGR03302">
    <property type="entry name" value="OM_YfiO"/>
    <property type="match status" value="1"/>
</dbReference>
<proteinExistence type="inferred from homology"/>
<keyword evidence="10" id="KW-1185">Reference proteome</keyword>
<evidence type="ECO:0000313" key="10">
    <source>
        <dbReference type="Proteomes" id="UP001156601"/>
    </source>
</evidence>
<keyword evidence="3 6" id="KW-0564">Palmitate</keyword>
<dbReference type="PROSITE" id="PS51257">
    <property type="entry name" value="PROKAR_LIPOPROTEIN"/>
    <property type="match status" value="1"/>
</dbReference>
<name>A0AA37WJI5_9ALTE</name>
<accession>A0AA37WJI5</accession>
<dbReference type="Gene3D" id="1.25.40.10">
    <property type="entry name" value="Tetratricopeptide repeat domain"/>
    <property type="match status" value="1"/>
</dbReference>
<dbReference type="PANTHER" id="PTHR37423">
    <property type="entry name" value="SOLUBLE LYTIC MUREIN TRANSGLYCOSYLASE-RELATED"/>
    <property type="match status" value="1"/>
</dbReference>
<keyword evidence="1 6" id="KW-0732">Signal</keyword>
<comment type="similarity">
    <text evidence="6">Belongs to the BamD family.</text>
</comment>
<evidence type="ECO:0000256" key="3">
    <source>
        <dbReference type="ARBA" id="ARBA00023139"/>
    </source>
</evidence>
<evidence type="ECO:0000256" key="5">
    <source>
        <dbReference type="ARBA" id="ARBA00023288"/>
    </source>
</evidence>
<sequence length="252" mass="28963">MKYWLVAASSLALLGLSGCSSSEDEQREIIANQGANALYQQAKRNMDTGNFSGAAQILSSIDSRFPFGELSHQVQLDLIYSYYKSGDTDQTLATIDRFVRLNPNHSDVDYAMYMRGLTNMERDSNLFQDLFNVDRADRDPSNSREAFEDFRKLVEKHPDSKYSGDAKKRMVSIKNRLAKYEIAVARFYMRREAWVAAANRGRYVLEYYADTTLTQPALEIMVESYDQMGLEELRNNALKTLKLNYPDSQYIR</sequence>
<keyword evidence="4 6" id="KW-0998">Cell outer membrane</keyword>
<comment type="caution">
    <text evidence="9">The sequence shown here is derived from an EMBL/GenBank/DDBJ whole genome shotgun (WGS) entry which is preliminary data.</text>
</comment>
<keyword evidence="5 6" id="KW-0449">Lipoprotein</keyword>
<feature type="chain" id="PRO_5041363951" description="Outer membrane protein assembly factor BamD" evidence="7">
    <location>
        <begin position="23"/>
        <end position="252"/>
    </location>
</feature>
<dbReference type="HAMAP" id="MF_00922">
    <property type="entry name" value="OM_assembly_BamD"/>
    <property type="match status" value="1"/>
</dbReference>
<reference evidence="9" key="1">
    <citation type="journal article" date="2014" name="Int. J. Syst. Evol. Microbiol.">
        <title>Complete genome sequence of Corynebacterium casei LMG S-19264T (=DSM 44701T), isolated from a smear-ripened cheese.</title>
        <authorList>
            <consortium name="US DOE Joint Genome Institute (JGI-PGF)"/>
            <person name="Walter F."/>
            <person name="Albersmeier A."/>
            <person name="Kalinowski J."/>
            <person name="Ruckert C."/>
        </authorList>
    </citation>
    <scope>NUCLEOTIDE SEQUENCE</scope>
    <source>
        <strain evidence="9">NBRC 110023</strain>
    </source>
</reference>
<dbReference type="GO" id="GO:0051205">
    <property type="term" value="P:protein insertion into membrane"/>
    <property type="evidence" value="ECO:0007669"/>
    <property type="project" value="UniProtKB-UniRule"/>
</dbReference>
<evidence type="ECO:0000256" key="7">
    <source>
        <dbReference type="SAM" id="SignalP"/>
    </source>
</evidence>